<accession>A0ABV9GF07</accession>
<protein>
    <recommendedName>
        <fullName evidence="1">DUF7848 domain-containing protein</fullName>
    </recommendedName>
</protein>
<dbReference type="EMBL" id="JBHSFE010000027">
    <property type="protein sequence ID" value="MFC4611740.1"/>
    <property type="molecule type" value="Genomic_DNA"/>
</dbReference>
<sequence length="85" mass="9344">MSPRTIIRSVTWTVRQDSEAGAPAAPIYQAECTTCGEQSAAKEGDRISPEVWTLQHTGGHPSHRSYRAVVTTFWRVTPSADSEVE</sequence>
<dbReference type="InterPro" id="IPR057170">
    <property type="entry name" value="DUF7848"/>
</dbReference>
<feature type="domain" description="DUF7848" evidence="1">
    <location>
        <begin position="1"/>
        <end position="79"/>
    </location>
</feature>
<reference evidence="3" key="1">
    <citation type="journal article" date="2019" name="Int. J. Syst. Evol. Microbiol.">
        <title>The Global Catalogue of Microorganisms (GCM) 10K type strain sequencing project: providing services to taxonomists for standard genome sequencing and annotation.</title>
        <authorList>
            <consortium name="The Broad Institute Genomics Platform"/>
            <consortium name="The Broad Institute Genome Sequencing Center for Infectious Disease"/>
            <person name="Wu L."/>
            <person name="Ma J."/>
        </authorList>
    </citation>
    <scope>NUCLEOTIDE SEQUENCE [LARGE SCALE GENOMIC DNA]</scope>
    <source>
        <strain evidence="3">CGMCC 4.7139</strain>
    </source>
</reference>
<name>A0ABV9GF07_9ACTN</name>
<evidence type="ECO:0000313" key="3">
    <source>
        <dbReference type="Proteomes" id="UP001595993"/>
    </source>
</evidence>
<comment type="caution">
    <text evidence="2">The sequence shown here is derived from an EMBL/GenBank/DDBJ whole genome shotgun (WGS) entry which is preliminary data.</text>
</comment>
<evidence type="ECO:0000313" key="2">
    <source>
        <dbReference type="EMBL" id="MFC4611740.1"/>
    </source>
</evidence>
<gene>
    <name evidence="2" type="ORF">ACFO9E_28770</name>
</gene>
<dbReference type="Pfam" id="PF25232">
    <property type="entry name" value="DUF7848"/>
    <property type="match status" value="1"/>
</dbReference>
<proteinExistence type="predicted"/>
<evidence type="ECO:0000259" key="1">
    <source>
        <dbReference type="Pfam" id="PF25232"/>
    </source>
</evidence>
<dbReference type="RefSeq" id="WP_381201168.1">
    <property type="nucleotide sequence ID" value="NZ_JBHSFE010000027.1"/>
</dbReference>
<dbReference type="Proteomes" id="UP001595993">
    <property type="component" value="Unassembled WGS sequence"/>
</dbReference>
<keyword evidence="3" id="KW-1185">Reference proteome</keyword>
<organism evidence="2 3">
    <name type="scientific">Streptomyces maoxianensis</name>
    <dbReference type="NCBI Taxonomy" id="1459942"/>
    <lineage>
        <taxon>Bacteria</taxon>
        <taxon>Bacillati</taxon>
        <taxon>Actinomycetota</taxon>
        <taxon>Actinomycetes</taxon>
        <taxon>Kitasatosporales</taxon>
        <taxon>Streptomycetaceae</taxon>
        <taxon>Streptomyces</taxon>
    </lineage>
</organism>